<proteinExistence type="predicted"/>
<dbReference type="EMBL" id="BLXT01008249">
    <property type="protein sequence ID" value="GFO46947.1"/>
    <property type="molecule type" value="Genomic_DNA"/>
</dbReference>
<dbReference type="Proteomes" id="UP000735302">
    <property type="component" value="Unassembled WGS sequence"/>
</dbReference>
<reference evidence="1 2" key="1">
    <citation type="journal article" date="2021" name="Elife">
        <title>Chloroplast acquisition without the gene transfer in kleptoplastic sea slugs, Plakobranchus ocellatus.</title>
        <authorList>
            <person name="Maeda T."/>
            <person name="Takahashi S."/>
            <person name="Yoshida T."/>
            <person name="Shimamura S."/>
            <person name="Takaki Y."/>
            <person name="Nagai Y."/>
            <person name="Toyoda A."/>
            <person name="Suzuki Y."/>
            <person name="Arimoto A."/>
            <person name="Ishii H."/>
            <person name="Satoh N."/>
            <person name="Nishiyama T."/>
            <person name="Hasebe M."/>
            <person name="Maruyama T."/>
            <person name="Minagawa J."/>
            <person name="Obokata J."/>
            <person name="Shigenobu S."/>
        </authorList>
    </citation>
    <scope>NUCLEOTIDE SEQUENCE [LARGE SCALE GENOMIC DNA]</scope>
</reference>
<keyword evidence="2" id="KW-1185">Reference proteome</keyword>
<organism evidence="1 2">
    <name type="scientific">Plakobranchus ocellatus</name>
    <dbReference type="NCBI Taxonomy" id="259542"/>
    <lineage>
        <taxon>Eukaryota</taxon>
        <taxon>Metazoa</taxon>
        <taxon>Spiralia</taxon>
        <taxon>Lophotrochozoa</taxon>
        <taxon>Mollusca</taxon>
        <taxon>Gastropoda</taxon>
        <taxon>Heterobranchia</taxon>
        <taxon>Euthyneura</taxon>
        <taxon>Panpulmonata</taxon>
        <taxon>Sacoglossa</taxon>
        <taxon>Placobranchoidea</taxon>
        <taxon>Plakobranchidae</taxon>
        <taxon>Plakobranchus</taxon>
    </lineage>
</organism>
<accession>A0AAV4DRM0</accession>
<evidence type="ECO:0000313" key="1">
    <source>
        <dbReference type="EMBL" id="GFO46947.1"/>
    </source>
</evidence>
<comment type="caution">
    <text evidence="1">The sequence shown here is derived from an EMBL/GenBank/DDBJ whole genome shotgun (WGS) entry which is preliminary data.</text>
</comment>
<protein>
    <submittedName>
        <fullName evidence="1">Uncharacterized protein</fullName>
    </submittedName>
</protein>
<evidence type="ECO:0000313" key="2">
    <source>
        <dbReference type="Proteomes" id="UP000735302"/>
    </source>
</evidence>
<gene>
    <name evidence="1" type="ORF">PoB_007345200</name>
</gene>
<sequence>MKQFVQALDRVGTVSSTFVKRFPVYVTATIKTADIKQKKVPASYSRRRATYAYHLTLPDGTSKQVCKINVLLNSWNQFPNSWVVAIR</sequence>
<dbReference type="AlphaFoldDB" id="A0AAV4DRM0"/>
<name>A0AAV4DRM0_9GAST</name>